<dbReference type="InterPro" id="IPR013249">
    <property type="entry name" value="RNA_pol_sigma70_r4_t2"/>
</dbReference>
<evidence type="ECO:0000313" key="9">
    <source>
        <dbReference type="Proteomes" id="UP000295146"/>
    </source>
</evidence>
<reference evidence="8 9" key="1">
    <citation type="submission" date="2019-03" db="EMBL/GenBank/DDBJ databases">
        <title>Genomic Encyclopedia of Type Strains, Phase III (KMG-III): the genomes of soil and plant-associated and newly described type strains.</title>
        <authorList>
            <person name="Whitman W."/>
        </authorList>
    </citation>
    <scope>NUCLEOTIDE SEQUENCE [LARGE SCALE GENOMIC DNA]</scope>
    <source>
        <strain evidence="8 9">VKM Ac-2573</strain>
    </source>
</reference>
<keyword evidence="2" id="KW-0805">Transcription regulation</keyword>
<name>A0A4R8CMC2_9ACTN</name>
<organism evidence="8 9">
    <name type="scientific">Kribbella pratensis</name>
    <dbReference type="NCBI Taxonomy" id="2512112"/>
    <lineage>
        <taxon>Bacteria</taxon>
        <taxon>Bacillati</taxon>
        <taxon>Actinomycetota</taxon>
        <taxon>Actinomycetes</taxon>
        <taxon>Propionibacteriales</taxon>
        <taxon>Kribbellaceae</taxon>
        <taxon>Kribbella</taxon>
    </lineage>
</organism>
<dbReference type="GO" id="GO:0003677">
    <property type="term" value="F:DNA binding"/>
    <property type="evidence" value="ECO:0007669"/>
    <property type="project" value="InterPro"/>
</dbReference>
<dbReference type="NCBIfam" id="TIGR02937">
    <property type="entry name" value="sigma70-ECF"/>
    <property type="match status" value="1"/>
</dbReference>
<sequence>MAGQKVWGRRKLDGGADSESDSVSVSVPAAAAVRLHVVTEDSYSDWEAVYNDNVGRVYRMMFAKVGNRPDAEDLTAEVFVTALRPLQLSASVGEVRAYLSATVRTVLAAYWRRTLGREITRLEEDWALTEPVTDTGDGGDSGAVARAEAILAELPERYRRILQLRFIGSCSLKEAAKELGVTVGNAKVLQHRALRQAAAVAERMEV</sequence>
<evidence type="ECO:0000313" key="8">
    <source>
        <dbReference type="EMBL" id="TDW77218.1"/>
    </source>
</evidence>
<evidence type="ECO:0000256" key="3">
    <source>
        <dbReference type="ARBA" id="ARBA00023082"/>
    </source>
</evidence>
<evidence type="ECO:0000256" key="2">
    <source>
        <dbReference type="ARBA" id="ARBA00023015"/>
    </source>
</evidence>
<keyword evidence="4" id="KW-0804">Transcription</keyword>
<dbReference type="AlphaFoldDB" id="A0A4R8CMC2"/>
<dbReference type="InterPro" id="IPR007627">
    <property type="entry name" value="RNA_pol_sigma70_r2"/>
</dbReference>
<dbReference type="RefSeq" id="WP_202871555.1">
    <property type="nucleotide sequence ID" value="NZ_SODP01000001.1"/>
</dbReference>
<feature type="domain" description="RNA polymerase sigma-70 region 2" evidence="6">
    <location>
        <begin position="50"/>
        <end position="113"/>
    </location>
</feature>
<dbReference type="SUPFAM" id="SSF88946">
    <property type="entry name" value="Sigma2 domain of RNA polymerase sigma factors"/>
    <property type="match status" value="1"/>
</dbReference>
<dbReference type="Proteomes" id="UP000295146">
    <property type="component" value="Unassembled WGS sequence"/>
</dbReference>
<protein>
    <submittedName>
        <fullName evidence="8">RNA polymerase sigma-70 factor (ECF subfamily)</fullName>
    </submittedName>
</protein>
<proteinExistence type="inferred from homology"/>
<evidence type="ECO:0000259" key="6">
    <source>
        <dbReference type="Pfam" id="PF04542"/>
    </source>
</evidence>
<dbReference type="InterPro" id="IPR014284">
    <property type="entry name" value="RNA_pol_sigma-70_dom"/>
</dbReference>
<dbReference type="InterPro" id="IPR013324">
    <property type="entry name" value="RNA_pol_sigma_r3/r4-like"/>
</dbReference>
<evidence type="ECO:0000256" key="4">
    <source>
        <dbReference type="ARBA" id="ARBA00023163"/>
    </source>
</evidence>
<feature type="domain" description="RNA polymerase sigma factor 70 region 4 type 2" evidence="7">
    <location>
        <begin position="148"/>
        <end position="195"/>
    </location>
</feature>
<dbReference type="GO" id="GO:0006352">
    <property type="term" value="P:DNA-templated transcription initiation"/>
    <property type="evidence" value="ECO:0007669"/>
    <property type="project" value="InterPro"/>
</dbReference>
<evidence type="ECO:0000259" key="7">
    <source>
        <dbReference type="Pfam" id="PF08281"/>
    </source>
</evidence>
<dbReference type="EMBL" id="SODP01000001">
    <property type="protein sequence ID" value="TDW77218.1"/>
    <property type="molecule type" value="Genomic_DNA"/>
</dbReference>
<dbReference type="GO" id="GO:0016987">
    <property type="term" value="F:sigma factor activity"/>
    <property type="evidence" value="ECO:0007669"/>
    <property type="project" value="UniProtKB-KW"/>
</dbReference>
<dbReference type="PANTHER" id="PTHR43133:SF57">
    <property type="entry name" value="RNA POLYMERASE SIGMA-70 FACTOR"/>
    <property type="match status" value="1"/>
</dbReference>
<dbReference type="InterPro" id="IPR013325">
    <property type="entry name" value="RNA_pol_sigma_r2"/>
</dbReference>
<dbReference type="InterPro" id="IPR036388">
    <property type="entry name" value="WH-like_DNA-bd_sf"/>
</dbReference>
<dbReference type="InterPro" id="IPR039425">
    <property type="entry name" value="RNA_pol_sigma-70-like"/>
</dbReference>
<comment type="similarity">
    <text evidence="1">Belongs to the sigma-70 factor family. ECF subfamily.</text>
</comment>
<keyword evidence="9" id="KW-1185">Reference proteome</keyword>
<dbReference type="Pfam" id="PF04542">
    <property type="entry name" value="Sigma70_r2"/>
    <property type="match status" value="1"/>
</dbReference>
<dbReference type="Gene3D" id="1.10.10.10">
    <property type="entry name" value="Winged helix-like DNA-binding domain superfamily/Winged helix DNA-binding domain"/>
    <property type="match status" value="1"/>
</dbReference>
<dbReference type="Gene3D" id="1.10.1740.10">
    <property type="match status" value="1"/>
</dbReference>
<evidence type="ECO:0000256" key="5">
    <source>
        <dbReference type="SAM" id="MobiDB-lite"/>
    </source>
</evidence>
<evidence type="ECO:0000256" key="1">
    <source>
        <dbReference type="ARBA" id="ARBA00010641"/>
    </source>
</evidence>
<accession>A0A4R8CMC2</accession>
<dbReference type="SUPFAM" id="SSF88659">
    <property type="entry name" value="Sigma3 and sigma4 domains of RNA polymerase sigma factors"/>
    <property type="match status" value="1"/>
</dbReference>
<feature type="region of interest" description="Disordered" evidence="5">
    <location>
        <begin position="1"/>
        <end position="22"/>
    </location>
</feature>
<gene>
    <name evidence="8" type="ORF">EV653_2383</name>
</gene>
<dbReference type="Pfam" id="PF08281">
    <property type="entry name" value="Sigma70_r4_2"/>
    <property type="match status" value="1"/>
</dbReference>
<dbReference type="CDD" id="cd06171">
    <property type="entry name" value="Sigma70_r4"/>
    <property type="match status" value="1"/>
</dbReference>
<keyword evidence="3" id="KW-0731">Sigma factor</keyword>
<comment type="caution">
    <text evidence="8">The sequence shown here is derived from an EMBL/GenBank/DDBJ whole genome shotgun (WGS) entry which is preliminary data.</text>
</comment>
<dbReference type="PANTHER" id="PTHR43133">
    <property type="entry name" value="RNA POLYMERASE ECF-TYPE SIGMA FACTO"/>
    <property type="match status" value="1"/>
</dbReference>